<proteinExistence type="predicted"/>
<name>A0A5B6UVT7_9ROSI</name>
<evidence type="ECO:0000313" key="3">
    <source>
        <dbReference type="Proteomes" id="UP000325315"/>
    </source>
</evidence>
<gene>
    <name evidence="2" type="ORF">EPI10_028415</name>
</gene>
<dbReference type="EMBL" id="SMMG02000009">
    <property type="protein sequence ID" value="KAA3461879.1"/>
    <property type="molecule type" value="Genomic_DNA"/>
</dbReference>
<accession>A0A5B6UVT7</accession>
<dbReference type="OrthoDB" id="998058at2759"/>
<protein>
    <submittedName>
        <fullName evidence="2">Taxadiene 5-alpha hydroxylase</fullName>
    </submittedName>
</protein>
<dbReference type="AlphaFoldDB" id="A0A5B6UVT7"/>
<reference evidence="3" key="1">
    <citation type="journal article" date="2019" name="Plant Biotechnol. J.">
        <title>Genome sequencing of the Australian wild diploid species Gossypium australe highlights disease resistance and delayed gland morphogenesis.</title>
        <authorList>
            <person name="Cai Y."/>
            <person name="Cai X."/>
            <person name="Wang Q."/>
            <person name="Wang P."/>
            <person name="Zhang Y."/>
            <person name="Cai C."/>
            <person name="Xu Y."/>
            <person name="Wang K."/>
            <person name="Zhou Z."/>
            <person name="Wang C."/>
            <person name="Geng S."/>
            <person name="Li B."/>
            <person name="Dong Q."/>
            <person name="Hou Y."/>
            <person name="Wang H."/>
            <person name="Ai P."/>
            <person name="Liu Z."/>
            <person name="Yi F."/>
            <person name="Sun M."/>
            <person name="An G."/>
            <person name="Cheng J."/>
            <person name="Zhang Y."/>
            <person name="Shi Q."/>
            <person name="Xie Y."/>
            <person name="Shi X."/>
            <person name="Chang Y."/>
            <person name="Huang F."/>
            <person name="Chen Y."/>
            <person name="Hong S."/>
            <person name="Mi L."/>
            <person name="Sun Q."/>
            <person name="Zhang L."/>
            <person name="Zhou B."/>
            <person name="Peng R."/>
            <person name="Zhang X."/>
            <person name="Liu F."/>
        </authorList>
    </citation>
    <scope>NUCLEOTIDE SEQUENCE [LARGE SCALE GENOMIC DNA]</scope>
    <source>
        <strain evidence="3">cv. PA1801</strain>
    </source>
</reference>
<organism evidence="2 3">
    <name type="scientific">Gossypium australe</name>
    <dbReference type="NCBI Taxonomy" id="47621"/>
    <lineage>
        <taxon>Eukaryota</taxon>
        <taxon>Viridiplantae</taxon>
        <taxon>Streptophyta</taxon>
        <taxon>Embryophyta</taxon>
        <taxon>Tracheophyta</taxon>
        <taxon>Spermatophyta</taxon>
        <taxon>Magnoliopsida</taxon>
        <taxon>eudicotyledons</taxon>
        <taxon>Gunneridae</taxon>
        <taxon>Pentapetalae</taxon>
        <taxon>rosids</taxon>
        <taxon>malvids</taxon>
        <taxon>Malvales</taxon>
        <taxon>Malvaceae</taxon>
        <taxon>Malvoideae</taxon>
        <taxon>Gossypium</taxon>
    </lineage>
</organism>
<feature type="chain" id="PRO_5023101503" evidence="1">
    <location>
        <begin position="18"/>
        <end position="99"/>
    </location>
</feature>
<comment type="caution">
    <text evidence="2">The sequence shown here is derived from an EMBL/GenBank/DDBJ whole genome shotgun (WGS) entry which is preliminary data.</text>
</comment>
<keyword evidence="1" id="KW-0732">Signal</keyword>
<evidence type="ECO:0000313" key="2">
    <source>
        <dbReference type="EMBL" id="KAA3461879.1"/>
    </source>
</evidence>
<dbReference type="Proteomes" id="UP000325315">
    <property type="component" value="Unassembled WGS sequence"/>
</dbReference>
<evidence type="ECO:0000256" key="1">
    <source>
        <dbReference type="SAM" id="SignalP"/>
    </source>
</evidence>
<keyword evidence="3" id="KW-1185">Reference proteome</keyword>
<feature type="signal peptide" evidence="1">
    <location>
        <begin position="1"/>
        <end position="17"/>
    </location>
</feature>
<sequence length="99" mass="11240">MLLSMFVFEIIPHVANLGTTQTIEAGNIVYLWQSSPIIIVTKQVFRWCLLKHCMEGGVERLNRIVGPELVGETEGKVKLICERLKAASDRHKSYADLER</sequence>